<evidence type="ECO:0000256" key="2">
    <source>
        <dbReference type="ARBA" id="ARBA00010565"/>
    </source>
</evidence>
<dbReference type="PANTHER" id="PTHR12772">
    <property type="entry name" value="DNA REPLICATION COMPLEX GINS PROTEIN PSF2"/>
    <property type="match status" value="1"/>
</dbReference>
<dbReference type="PANTHER" id="PTHR12772:SF0">
    <property type="entry name" value="DNA REPLICATION COMPLEX GINS PROTEIN PSF2"/>
    <property type="match status" value="1"/>
</dbReference>
<gene>
    <name evidence="7" type="ORF">CL6EHI_069340</name>
</gene>
<sequence>MENTQYLSPLQQQFFSQDLCKVEIIPLNKIERLQMIIDNYGPYEEGIKYSIPLWLAIHFKQIGLCKIVIPHWLSLEQLKETLEEEQNNDDFTPLPYYYQEITYALMKYAADDFIDLDDIRGVFEDIRYCRMEKLRAGLRTINEESETIILTNVGASEITLLRDCIKRLFNSITSLSNAVDKAENVDYSHNLRNMNAQSQ</sequence>
<comment type="similarity">
    <text evidence="2">Belongs to the GINS2/PSF2 family.</text>
</comment>
<dbReference type="InterPro" id="IPR056784">
    <property type="entry name" value="PSF2_N"/>
</dbReference>
<feature type="domain" description="GINS subunit" evidence="5">
    <location>
        <begin position="72"/>
        <end position="166"/>
    </location>
</feature>
<dbReference type="InterPro" id="IPR007257">
    <property type="entry name" value="GINS_Psf2"/>
</dbReference>
<dbReference type="InterPro" id="IPR036224">
    <property type="entry name" value="GINS_bundle-like_dom_sf"/>
</dbReference>
<protein>
    <submittedName>
        <fullName evidence="7">Uncharacterized protein</fullName>
    </submittedName>
</protein>
<dbReference type="InterPro" id="IPR021151">
    <property type="entry name" value="GINS_A"/>
</dbReference>
<dbReference type="FunFam" id="1.20.58.1020:FF:000003">
    <property type="entry name" value="DNA replication complex GINS protein PSF2, putative"/>
    <property type="match status" value="1"/>
</dbReference>
<keyword evidence="4" id="KW-0539">Nucleus</keyword>
<accession>A0A5K1VHL1</accession>
<evidence type="ECO:0000313" key="8">
    <source>
        <dbReference type="Proteomes" id="UP000078387"/>
    </source>
</evidence>
<comment type="caution">
    <text evidence="7">The sequence shown here is derived from an EMBL/GenBank/DDBJ whole genome shotgun (WGS) entry which is preliminary data.</text>
</comment>
<feature type="domain" description="DNA replication complex GINS protein PSF2 N-terminal" evidence="6">
    <location>
        <begin position="11"/>
        <end position="68"/>
    </location>
</feature>
<name>A0A5K1VHL1_ENTHI</name>
<dbReference type="VEuPathDB" id="AmoebaDB:EHI7A_075340"/>
<dbReference type="SUPFAM" id="SSF158573">
    <property type="entry name" value="GINS helical bundle-like"/>
    <property type="match status" value="1"/>
</dbReference>
<keyword evidence="3" id="KW-0235">DNA replication</keyword>
<evidence type="ECO:0000256" key="1">
    <source>
        <dbReference type="ARBA" id="ARBA00004123"/>
    </source>
</evidence>
<reference evidence="7 8" key="1">
    <citation type="submission" date="2016-05" db="EMBL/GenBank/DDBJ databases">
        <title>First whole genome sequencing of Entamoeba histolytica HM1:IMSS-clone-6.</title>
        <authorList>
            <person name="Mukherjee Avik.K."/>
            <person name="Izumyama S."/>
            <person name="Nakada-Tsukui K."/>
            <person name="Nozaki T."/>
        </authorList>
    </citation>
    <scope>NUCLEOTIDE SEQUENCE [LARGE SCALE GENOMIC DNA]</scope>
    <source>
        <strain evidence="7 8">HM1:IMSS clone 6</strain>
    </source>
</reference>
<organism evidence="7 8">
    <name type="scientific">Entamoeba histolytica</name>
    <dbReference type="NCBI Taxonomy" id="5759"/>
    <lineage>
        <taxon>Eukaryota</taxon>
        <taxon>Amoebozoa</taxon>
        <taxon>Evosea</taxon>
        <taxon>Archamoebae</taxon>
        <taxon>Mastigamoebida</taxon>
        <taxon>Entamoebidae</taxon>
        <taxon>Entamoeba</taxon>
    </lineage>
</organism>
<dbReference type="Proteomes" id="UP000078387">
    <property type="component" value="Unassembled WGS sequence"/>
</dbReference>
<dbReference type="VEuPathDB" id="AmoebaDB:EHI8A_078760"/>
<dbReference type="GO" id="GO:0000727">
    <property type="term" value="P:double-strand break repair via break-induced replication"/>
    <property type="evidence" value="ECO:0007669"/>
    <property type="project" value="TreeGrafter"/>
</dbReference>
<dbReference type="CDD" id="cd11712">
    <property type="entry name" value="GINS_A_psf2"/>
    <property type="match status" value="1"/>
</dbReference>
<evidence type="ECO:0000259" key="5">
    <source>
        <dbReference type="Pfam" id="PF05916"/>
    </source>
</evidence>
<dbReference type="SUPFAM" id="SSF160059">
    <property type="entry name" value="PriA/YqbF domain"/>
    <property type="match status" value="1"/>
</dbReference>
<evidence type="ECO:0000256" key="4">
    <source>
        <dbReference type="ARBA" id="ARBA00023242"/>
    </source>
</evidence>
<dbReference type="VEuPathDB" id="AmoebaDB:EHI_069340"/>
<dbReference type="GO" id="GO:0000811">
    <property type="term" value="C:GINS complex"/>
    <property type="evidence" value="ECO:0007669"/>
    <property type="project" value="TreeGrafter"/>
</dbReference>
<dbReference type="Pfam" id="PF05916">
    <property type="entry name" value="Sld5"/>
    <property type="match status" value="1"/>
</dbReference>
<evidence type="ECO:0000259" key="6">
    <source>
        <dbReference type="Pfam" id="PF25005"/>
    </source>
</evidence>
<dbReference type="VEuPathDB" id="AmoebaDB:EHI5A_118330"/>
<dbReference type="CDD" id="cd21694">
    <property type="entry name" value="GINS_B_Psf2"/>
    <property type="match status" value="1"/>
</dbReference>
<evidence type="ECO:0000313" key="7">
    <source>
        <dbReference type="EMBL" id="GAT93111.1"/>
    </source>
</evidence>
<dbReference type="VEuPathDB" id="AmoebaDB:KM1_143450"/>
<dbReference type="OMA" id="DSLNCMY"/>
<proteinExistence type="inferred from homology"/>
<dbReference type="EMBL" id="BDEQ01000001">
    <property type="protein sequence ID" value="GAT93111.1"/>
    <property type="molecule type" value="Genomic_DNA"/>
</dbReference>
<comment type="subcellular location">
    <subcellularLocation>
        <location evidence="1">Nucleus</location>
    </subcellularLocation>
</comment>
<dbReference type="Pfam" id="PF25005">
    <property type="entry name" value="PSF2_N"/>
    <property type="match status" value="1"/>
</dbReference>
<dbReference type="AlphaFoldDB" id="A0A5K1VHL1"/>
<dbReference type="GO" id="GO:0006260">
    <property type="term" value="P:DNA replication"/>
    <property type="evidence" value="ECO:0007669"/>
    <property type="project" value="UniProtKB-KW"/>
</dbReference>
<evidence type="ECO:0000256" key="3">
    <source>
        <dbReference type="ARBA" id="ARBA00022705"/>
    </source>
</evidence>
<dbReference type="Gene3D" id="1.20.58.1020">
    <property type="match status" value="1"/>
</dbReference>
<dbReference type="Gene3D" id="3.40.5.50">
    <property type="match status" value="1"/>
</dbReference>